<name>A0ABW2D3J3_9ACTN</name>
<reference evidence="2" key="1">
    <citation type="journal article" date="2019" name="Int. J. Syst. Evol. Microbiol.">
        <title>The Global Catalogue of Microorganisms (GCM) 10K type strain sequencing project: providing services to taxonomists for standard genome sequencing and annotation.</title>
        <authorList>
            <consortium name="The Broad Institute Genomics Platform"/>
            <consortium name="The Broad Institute Genome Sequencing Center for Infectious Disease"/>
            <person name="Wu L."/>
            <person name="Ma J."/>
        </authorList>
    </citation>
    <scope>NUCLEOTIDE SEQUENCE [LARGE SCALE GENOMIC DNA]</scope>
    <source>
        <strain evidence="2">KACC 12634</strain>
    </source>
</reference>
<proteinExistence type="predicted"/>
<dbReference type="EMBL" id="JBHSYS010000001">
    <property type="protein sequence ID" value="MFC6956043.1"/>
    <property type="molecule type" value="Genomic_DNA"/>
</dbReference>
<gene>
    <name evidence="1" type="ORF">ACFQS3_02410</name>
</gene>
<comment type="caution">
    <text evidence="1">The sequence shown here is derived from an EMBL/GenBank/DDBJ whole genome shotgun (WGS) entry which is preliminary data.</text>
</comment>
<dbReference type="Proteomes" id="UP001596470">
    <property type="component" value="Unassembled WGS sequence"/>
</dbReference>
<evidence type="ECO:0000313" key="2">
    <source>
        <dbReference type="Proteomes" id="UP001596470"/>
    </source>
</evidence>
<dbReference type="RefSeq" id="WP_382353327.1">
    <property type="nucleotide sequence ID" value="NZ_JBHMBP010000004.1"/>
</dbReference>
<keyword evidence="2" id="KW-1185">Reference proteome</keyword>
<protein>
    <submittedName>
        <fullName evidence="1">Uncharacterized protein</fullName>
    </submittedName>
</protein>
<sequence length="73" mass="8462">MDFSYKEKQDLIWSINENRERLAEEGRKAIDAEHNLLTYGDELGVIQARARYKAVMTSFDRLGSLLTKVKEQA</sequence>
<accession>A0ABW2D3J3</accession>
<evidence type="ECO:0000313" key="1">
    <source>
        <dbReference type="EMBL" id="MFC6956043.1"/>
    </source>
</evidence>
<organism evidence="1 2">
    <name type="scientific">Glycomyces mayteni</name>
    <dbReference type="NCBI Taxonomy" id="543887"/>
    <lineage>
        <taxon>Bacteria</taxon>
        <taxon>Bacillati</taxon>
        <taxon>Actinomycetota</taxon>
        <taxon>Actinomycetes</taxon>
        <taxon>Glycomycetales</taxon>
        <taxon>Glycomycetaceae</taxon>
        <taxon>Glycomyces</taxon>
    </lineage>
</organism>